<dbReference type="GO" id="GO:0046872">
    <property type="term" value="F:metal ion binding"/>
    <property type="evidence" value="ECO:0007669"/>
    <property type="project" value="UniProtKB-KW"/>
</dbReference>
<dbReference type="InterPro" id="IPR000222">
    <property type="entry name" value="PP2C_BS"/>
</dbReference>
<accession>A0A803L2P1</accession>
<dbReference type="OrthoDB" id="10264738at2759"/>
<evidence type="ECO:0000256" key="3">
    <source>
        <dbReference type="ARBA" id="ARBA00013081"/>
    </source>
</evidence>
<evidence type="ECO:0000256" key="1">
    <source>
        <dbReference type="ARBA" id="ARBA00001936"/>
    </source>
</evidence>
<evidence type="ECO:0000313" key="12">
    <source>
        <dbReference type="EnsemblPlants" id="AUR62006130-RA:cds"/>
    </source>
</evidence>
<evidence type="ECO:0000256" key="2">
    <source>
        <dbReference type="ARBA" id="ARBA00001946"/>
    </source>
</evidence>
<comment type="similarity">
    <text evidence="9">Belongs to the PP2C family.</text>
</comment>
<comment type="cofactor">
    <cofactor evidence="2">
        <name>Mg(2+)</name>
        <dbReference type="ChEBI" id="CHEBI:18420"/>
    </cofactor>
</comment>
<dbReference type="EC" id="3.1.3.16" evidence="3"/>
<dbReference type="SMART" id="SM00332">
    <property type="entry name" value="PP2Cc"/>
    <property type="match status" value="1"/>
</dbReference>
<dbReference type="FunFam" id="3.60.40.10:FF:000041">
    <property type="entry name" value="Protein phosphatase 2C 51"/>
    <property type="match status" value="1"/>
</dbReference>
<name>A0A803L2P1_CHEQI</name>
<dbReference type="RefSeq" id="XP_021764330.1">
    <property type="nucleotide sequence ID" value="XM_021908638.1"/>
</dbReference>
<evidence type="ECO:0000256" key="10">
    <source>
        <dbReference type="SAM" id="MobiDB-lite"/>
    </source>
</evidence>
<dbReference type="EnsemblPlants" id="AUR62006130-RA">
    <property type="protein sequence ID" value="AUR62006130-RA:cds"/>
    <property type="gene ID" value="AUR62006130"/>
</dbReference>
<evidence type="ECO:0000256" key="6">
    <source>
        <dbReference type="ARBA" id="ARBA00022842"/>
    </source>
</evidence>
<dbReference type="OMA" id="RVAHACR"/>
<dbReference type="Pfam" id="PF00481">
    <property type="entry name" value="PP2C"/>
    <property type="match status" value="1"/>
</dbReference>
<keyword evidence="7 9" id="KW-0904">Protein phosphatase</keyword>
<dbReference type="InterPro" id="IPR036457">
    <property type="entry name" value="PPM-type-like_dom_sf"/>
</dbReference>
<dbReference type="SMR" id="A0A803L2P1"/>
<sequence>MTLREISLPEGISSTAAHTTTVDPQKAKSSRRRRVEIQRLKSSCRESQNGVVEDGDDTCGAHGGVSVMGRRREMEDALTMEKELVELELSKKKYDYFGVYDGHGGSHVAEACRDRMHAILLEEIMRWDTWRKKGGCGGGDVEGVDWEKVMGKCFERMDEEVGGGGDEKVEEMTVGSTVVVAVVGKDEIVVANCGDSRAVICRNGVAVPLSLDHKPDRPDELARIEAAGGRVINWNGHRVLGVLATSRSIGDCYLKPYVSSIPEVTISKRTEADEFLILASDGLWDVISNETACQVVRRCLMGRIKSQEFFNQISKISSNRAEVAAVLLAELAIAKGSKDNISVIVVDFKKCSRLTCS</sequence>
<dbReference type="Gene3D" id="3.60.40.10">
    <property type="entry name" value="PPM-type phosphatase domain"/>
    <property type="match status" value="1"/>
</dbReference>
<dbReference type="SUPFAM" id="SSF81606">
    <property type="entry name" value="PP2C-like"/>
    <property type="match status" value="1"/>
</dbReference>
<evidence type="ECO:0000259" key="11">
    <source>
        <dbReference type="PROSITE" id="PS51746"/>
    </source>
</evidence>
<dbReference type="GeneID" id="110728959"/>
<keyword evidence="4" id="KW-0479">Metal-binding</keyword>
<dbReference type="Gramene" id="AUR62006130-RA">
    <property type="protein sequence ID" value="AUR62006130-RA:cds"/>
    <property type="gene ID" value="AUR62006130"/>
</dbReference>
<evidence type="ECO:0000256" key="9">
    <source>
        <dbReference type="RuleBase" id="RU003465"/>
    </source>
</evidence>
<comment type="cofactor">
    <cofactor evidence="1">
        <name>Mn(2+)</name>
        <dbReference type="ChEBI" id="CHEBI:29035"/>
    </cofactor>
</comment>
<evidence type="ECO:0000313" key="13">
    <source>
        <dbReference type="Proteomes" id="UP000596660"/>
    </source>
</evidence>
<dbReference type="Proteomes" id="UP000596660">
    <property type="component" value="Unplaced"/>
</dbReference>
<dbReference type="PROSITE" id="PS01032">
    <property type="entry name" value="PPM_1"/>
    <property type="match status" value="1"/>
</dbReference>
<keyword evidence="6" id="KW-0460">Magnesium</keyword>
<dbReference type="InterPro" id="IPR015655">
    <property type="entry name" value="PP2C"/>
</dbReference>
<dbReference type="AlphaFoldDB" id="A0A803L2P1"/>
<dbReference type="PROSITE" id="PS51746">
    <property type="entry name" value="PPM_2"/>
    <property type="match status" value="1"/>
</dbReference>
<keyword evidence="5 9" id="KW-0378">Hydrolase</keyword>
<keyword evidence="13" id="KW-1185">Reference proteome</keyword>
<feature type="domain" description="PPM-type phosphatase" evidence="11">
    <location>
        <begin position="61"/>
        <end position="348"/>
    </location>
</feature>
<evidence type="ECO:0000256" key="8">
    <source>
        <dbReference type="ARBA" id="ARBA00023211"/>
    </source>
</evidence>
<dbReference type="CDD" id="cd00143">
    <property type="entry name" value="PP2Cc"/>
    <property type="match status" value="1"/>
</dbReference>
<evidence type="ECO:0000256" key="7">
    <source>
        <dbReference type="ARBA" id="ARBA00022912"/>
    </source>
</evidence>
<keyword evidence="8" id="KW-0464">Manganese</keyword>
<evidence type="ECO:0000256" key="5">
    <source>
        <dbReference type="ARBA" id="ARBA00022801"/>
    </source>
</evidence>
<reference evidence="12" key="2">
    <citation type="submission" date="2021-03" db="UniProtKB">
        <authorList>
            <consortium name="EnsemblPlants"/>
        </authorList>
    </citation>
    <scope>IDENTIFICATION</scope>
</reference>
<dbReference type="InterPro" id="IPR001932">
    <property type="entry name" value="PPM-type_phosphatase-like_dom"/>
</dbReference>
<feature type="region of interest" description="Disordered" evidence="10">
    <location>
        <begin position="1"/>
        <end position="35"/>
    </location>
</feature>
<dbReference type="KEGG" id="cqi:110728959"/>
<gene>
    <name evidence="12" type="primary">LOC110728959</name>
</gene>
<proteinExistence type="inferred from homology"/>
<dbReference type="GO" id="GO:0004722">
    <property type="term" value="F:protein serine/threonine phosphatase activity"/>
    <property type="evidence" value="ECO:0007669"/>
    <property type="project" value="UniProtKB-EC"/>
</dbReference>
<evidence type="ECO:0000256" key="4">
    <source>
        <dbReference type="ARBA" id="ARBA00022723"/>
    </source>
</evidence>
<organism evidence="12 13">
    <name type="scientific">Chenopodium quinoa</name>
    <name type="common">Quinoa</name>
    <dbReference type="NCBI Taxonomy" id="63459"/>
    <lineage>
        <taxon>Eukaryota</taxon>
        <taxon>Viridiplantae</taxon>
        <taxon>Streptophyta</taxon>
        <taxon>Embryophyta</taxon>
        <taxon>Tracheophyta</taxon>
        <taxon>Spermatophyta</taxon>
        <taxon>Magnoliopsida</taxon>
        <taxon>eudicotyledons</taxon>
        <taxon>Gunneridae</taxon>
        <taxon>Pentapetalae</taxon>
        <taxon>Caryophyllales</taxon>
        <taxon>Chenopodiaceae</taxon>
        <taxon>Chenopodioideae</taxon>
        <taxon>Atripliceae</taxon>
        <taxon>Chenopodium</taxon>
    </lineage>
</organism>
<protein>
    <recommendedName>
        <fullName evidence="3">protein-serine/threonine phosphatase</fullName>
        <ecNumber evidence="3">3.1.3.16</ecNumber>
    </recommendedName>
</protein>
<dbReference type="PANTHER" id="PTHR47992">
    <property type="entry name" value="PROTEIN PHOSPHATASE"/>
    <property type="match status" value="1"/>
</dbReference>
<reference evidence="12" key="1">
    <citation type="journal article" date="2017" name="Nature">
        <title>The genome of Chenopodium quinoa.</title>
        <authorList>
            <person name="Jarvis D.E."/>
            <person name="Ho Y.S."/>
            <person name="Lightfoot D.J."/>
            <person name="Schmoeckel S.M."/>
            <person name="Li B."/>
            <person name="Borm T.J.A."/>
            <person name="Ohyanagi H."/>
            <person name="Mineta K."/>
            <person name="Michell C.T."/>
            <person name="Saber N."/>
            <person name="Kharbatia N.M."/>
            <person name="Rupper R.R."/>
            <person name="Sharp A.R."/>
            <person name="Dally N."/>
            <person name="Boughton B.A."/>
            <person name="Woo Y.H."/>
            <person name="Gao G."/>
            <person name="Schijlen E.G.W.M."/>
            <person name="Guo X."/>
            <person name="Momin A.A."/>
            <person name="Negrao S."/>
            <person name="Al-Babili S."/>
            <person name="Gehring C."/>
            <person name="Roessner U."/>
            <person name="Jung C."/>
            <person name="Murphy K."/>
            <person name="Arold S.T."/>
            <person name="Gojobori T."/>
            <person name="van der Linden C.G."/>
            <person name="van Loo E.N."/>
            <person name="Jellen E.N."/>
            <person name="Maughan P.J."/>
            <person name="Tester M."/>
        </authorList>
    </citation>
    <scope>NUCLEOTIDE SEQUENCE [LARGE SCALE GENOMIC DNA]</scope>
    <source>
        <strain evidence="12">cv. PI 614886</strain>
    </source>
</reference>
<feature type="compositionally biased region" description="Polar residues" evidence="10">
    <location>
        <begin position="12"/>
        <end position="23"/>
    </location>
</feature>